<dbReference type="AlphaFoldDB" id="A0A3P7LSL2"/>
<dbReference type="EMBL" id="UYYB01139659">
    <property type="protein sequence ID" value="VDM85375.1"/>
    <property type="molecule type" value="Genomic_DNA"/>
</dbReference>
<dbReference type="Proteomes" id="UP000270094">
    <property type="component" value="Unassembled WGS sequence"/>
</dbReference>
<dbReference type="Gene3D" id="1.10.1220.70">
    <property type="match status" value="1"/>
</dbReference>
<protein>
    <recommendedName>
        <fullName evidence="3">G-protein coupled receptors family 1 profile domain-containing protein</fullName>
    </recommendedName>
</protein>
<dbReference type="SUPFAM" id="SSF81321">
    <property type="entry name" value="Family A G protein-coupled receptor-like"/>
    <property type="match status" value="1"/>
</dbReference>
<accession>A0A3P7LSL2</accession>
<evidence type="ECO:0000313" key="2">
    <source>
        <dbReference type="Proteomes" id="UP000270094"/>
    </source>
</evidence>
<organism evidence="1 2">
    <name type="scientific">Strongylus vulgaris</name>
    <name type="common">Blood worm</name>
    <dbReference type="NCBI Taxonomy" id="40348"/>
    <lineage>
        <taxon>Eukaryota</taxon>
        <taxon>Metazoa</taxon>
        <taxon>Ecdysozoa</taxon>
        <taxon>Nematoda</taxon>
        <taxon>Chromadorea</taxon>
        <taxon>Rhabditida</taxon>
        <taxon>Rhabditina</taxon>
        <taxon>Rhabditomorpha</taxon>
        <taxon>Strongyloidea</taxon>
        <taxon>Strongylidae</taxon>
        <taxon>Strongylus</taxon>
    </lineage>
</organism>
<name>A0A3P7LSL2_STRVU</name>
<proteinExistence type="predicted"/>
<sequence length="39" mass="4595">MNSFMNPIIYTIFNTEFRRAFKAILFGKPGHGFHKQVHV</sequence>
<keyword evidence="2" id="KW-1185">Reference proteome</keyword>
<reference evidence="1 2" key="1">
    <citation type="submission" date="2018-11" db="EMBL/GenBank/DDBJ databases">
        <authorList>
            <consortium name="Pathogen Informatics"/>
        </authorList>
    </citation>
    <scope>NUCLEOTIDE SEQUENCE [LARGE SCALE GENOMIC DNA]</scope>
</reference>
<dbReference type="OrthoDB" id="10010417at2759"/>
<evidence type="ECO:0000313" key="1">
    <source>
        <dbReference type="EMBL" id="VDM85375.1"/>
    </source>
</evidence>
<evidence type="ECO:0008006" key="3">
    <source>
        <dbReference type="Google" id="ProtNLM"/>
    </source>
</evidence>
<gene>
    <name evidence="1" type="ORF">SVUK_LOCUS20373</name>
</gene>